<evidence type="ECO:0000259" key="3">
    <source>
        <dbReference type="Pfam" id="PF21007"/>
    </source>
</evidence>
<dbReference type="Proteomes" id="UP000287033">
    <property type="component" value="Unassembled WGS sequence"/>
</dbReference>
<feature type="region of interest" description="Disordered" evidence="2">
    <location>
        <begin position="66"/>
        <end position="88"/>
    </location>
</feature>
<feature type="compositionally biased region" description="Basic and acidic residues" evidence="2">
    <location>
        <begin position="805"/>
        <end position="825"/>
    </location>
</feature>
<comment type="caution">
    <text evidence="4">The sequence shown here is derived from an EMBL/GenBank/DDBJ whole genome shotgun (WGS) entry which is preliminary data.</text>
</comment>
<feature type="compositionally biased region" description="Basic and acidic residues" evidence="2">
    <location>
        <begin position="279"/>
        <end position="305"/>
    </location>
</feature>
<dbReference type="PANTHER" id="PTHR33689:SF1">
    <property type="entry name" value="FAS-BINDING FACTOR 1"/>
    <property type="match status" value="1"/>
</dbReference>
<feature type="compositionally biased region" description="Polar residues" evidence="2">
    <location>
        <begin position="107"/>
        <end position="127"/>
    </location>
</feature>
<evidence type="ECO:0000313" key="5">
    <source>
        <dbReference type="Proteomes" id="UP000287033"/>
    </source>
</evidence>
<gene>
    <name evidence="4" type="ORF">chiPu_0018050</name>
</gene>
<dbReference type="GO" id="GO:0090162">
    <property type="term" value="P:establishment of epithelial cell polarity"/>
    <property type="evidence" value="ECO:0007669"/>
    <property type="project" value="InterPro"/>
</dbReference>
<feature type="compositionally biased region" description="Basic and acidic residues" evidence="2">
    <location>
        <begin position="247"/>
        <end position="272"/>
    </location>
</feature>
<evidence type="ECO:0000256" key="1">
    <source>
        <dbReference type="SAM" id="Coils"/>
    </source>
</evidence>
<feature type="coiled-coil region" evidence="1">
    <location>
        <begin position="598"/>
        <end position="762"/>
    </location>
</feature>
<feature type="compositionally biased region" description="Low complexity" evidence="2">
    <location>
        <begin position="211"/>
        <end position="220"/>
    </location>
</feature>
<protein>
    <recommendedName>
        <fullName evidence="3">Fas-binding factor 1 C-terminal domain-containing protein</fullName>
    </recommendedName>
</protein>
<keyword evidence="1" id="KW-0175">Coiled coil</keyword>
<sequence>MKGSKHKKGFRESIDNVLDDLLGKDDASPSKPASPVTKSGGNLKTSSRTSRKSLLDDDFFNKLAEDINKDNEESEISDADPQALLETMKDIDDMDADLFGKRKKLQSIPSVSTGKTAGTESSSLESTRNTHKSGAAKDNVVGEDEEYHSAPLTSKRQYKKFTFDDIDDPLAGILTDEEDEPKKLKKVVVSGQKRSPLKFDLQPQKEEKVPSSSASVSAVTTSKKKDELFFDDEGDDFIDALGFGDSPKIHKAEQNLEDETPRPSRSKMDELLGRGTAKKLLERPTTGERKEFKLDPKYKKTQEKEDLLDDFTFGSYQPTVATTPEDRQSRRQSVRFSPEGVRNSIVDQKPNETTPTPMTPTSARGNKGAADWLGLKDDVTPDLDNQMPIKDEQKGMLYKAKSDSNLPASQNHSKRPYSADRPPSASKPNDKTLVRSAPSTSKTDFAGAEEGDWLKEALARKKSQTPEFHALASSNEIDVVTNSCQKSGSPGACEQSIIATVKEPATESNPVEPRGTSSPFLWENARKQAASAHVTHIWKNSGNAEMADMVAPSQVQKDDQLSVLQVPLSTDQLQKLLQLQLLQSVSRGQDVAMDLPKAMELESRLTAVQKQLKSTEAEQQIVLQTTEVKIIELENKVRKLELEREQQRILLDSLQQQHSNDLELIENAHRNRLKVIEESYQQREARLQEENRILSEQSVARQLSLDRERSELISRYQRKLTEFEEEKAKEKERLRELQRQSILDMRKEHEEQLQYVKQLKEQEIDAVTSASSHTRSLNNIIEQMGVFSSKLNDLSYKVESTHQSTSHEMEISARQREEQQRAQQDRLLRQQRDLEEERARLQDVITKMEVRLNEQTRLLEKERWRATAEQTKVESVQRSLEEERRIMNQHFTIEREELERAKSALLEEQQSVMQRCAGERRRLAGEWAELHTQQKLNSERIEQGANRTLQLNAQQEGTVFTLAKEQAELKVKAAELKSKGEQLAQEREILNQECHELQLEKDRVNAMAIRIKQRAEEVEGMSKLASQKYEEGEQKLLEAKRVESEHQARLHAIQKKMERLQQLEQQLYQERLSIAQQRHHPHKLAMGMPITAVAPHLRNPPVSFANQTYLPPVINNAQHGLPGNFWLGGKVETAVPSELEAKLAIFRHAAKKDHDFLEDEQFFLETLKKAPYNTTSQTV</sequence>
<evidence type="ECO:0000313" key="4">
    <source>
        <dbReference type="EMBL" id="GCC18736.1"/>
    </source>
</evidence>
<name>A0A401RKX9_CHIPU</name>
<dbReference type="AlphaFoldDB" id="A0A401RKX9"/>
<feature type="region of interest" description="Disordered" evidence="2">
    <location>
        <begin position="801"/>
        <end position="825"/>
    </location>
</feature>
<dbReference type="Pfam" id="PF21007">
    <property type="entry name" value="FBF1"/>
    <property type="match status" value="1"/>
</dbReference>
<feature type="region of interest" description="Disordered" evidence="2">
    <location>
        <begin position="21"/>
        <end position="51"/>
    </location>
</feature>
<dbReference type="InterPro" id="IPR033561">
    <property type="entry name" value="FBF1"/>
</dbReference>
<dbReference type="GO" id="GO:0036064">
    <property type="term" value="C:ciliary basal body"/>
    <property type="evidence" value="ECO:0007669"/>
    <property type="project" value="TreeGrafter"/>
</dbReference>
<evidence type="ECO:0000256" key="2">
    <source>
        <dbReference type="SAM" id="MobiDB-lite"/>
    </source>
</evidence>
<feature type="region of interest" description="Disordered" evidence="2">
    <location>
        <begin position="102"/>
        <end position="151"/>
    </location>
</feature>
<dbReference type="InterPro" id="IPR049390">
    <property type="entry name" value="FBF1_C"/>
</dbReference>
<feature type="coiled-coil region" evidence="1">
    <location>
        <begin position="966"/>
        <end position="1007"/>
    </location>
</feature>
<proteinExistence type="predicted"/>
<dbReference type="EMBL" id="BEZZ01001450">
    <property type="protein sequence ID" value="GCC18736.1"/>
    <property type="molecule type" value="Genomic_DNA"/>
</dbReference>
<keyword evidence="5" id="KW-1185">Reference proteome</keyword>
<feature type="domain" description="Fas-binding factor 1 C-terminal" evidence="3">
    <location>
        <begin position="640"/>
        <end position="1169"/>
    </location>
</feature>
<dbReference type="OrthoDB" id="8195456at2759"/>
<dbReference type="GO" id="GO:0097539">
    <property type="term" value="C:ciliary transition fiber"/>
    <property type="evidence" value="ECO:0007669"/>
    <property type="project" value="InterPro"/>
</dbReference>
<feature type="coiled-coil region" evidence="1">
    <location>
        <begin position="1043"/>
        <end position="1073"/>
    </location>
</feature>
<feature type="region of interest" description="Disordered" evidence="2">
    <location>
        <begin position="241"/>
        <end position="448"/>
    </location>
</feature>
<accession>A0A401RKX9</accession>
<feature type="coiled-coil region" evidence="1">
    <location>
        <begin position="888"/>
        <end position="915"/>
    </location>
</feature>
<dbReference type="STRING" id="137246.A0A401RKX9"/>
<dbReference type="PANTHER" id="PTHR33689">
    <property type="entry name" value="FAS-BINDING FACTOR 1"/>
    <property type="match status" value="1"/>
</dbReference>
<dbReference type="OMA" id="SFGHQYR"/>
<dbReference type="GO" id="GO:0060271">
    <property type="term" value="P:cilium assembly"/>
    <property type="evidence" value="ECO:0007669"/>
    <property type="project" value="InterPro"/>
</dbReference>
<organism evidence="4 5">
    <name type="scientific">Chiloscyllium punctatum</name>
    <name type="common">Brownbanded bambooshark</name>
    <name type="synonym">Hemiscyllium punctatum</name>
    <dbReference type="NCBI Taxonomy" id="137246"/>
    <lineage>
        <taxon>Eukaryota</taxon>
        <taxon>Metazoa</taxon>
        <taxon>Chordata</taxon>
        <taxon>Craniata</taxon>
        <taxon>Vertebrata</taxon>
        <taxon>Chondrichthyes</taxon>
        <taxon>Elasmobranchii</taxon>
        <taxon>Galeomorphii</taxon>
        <taxon>Galeoidea</taxon>
        <taxon>Orectolobiformes</taxon>
        <taxon>Hemiscylliidae</taxon>
        <taxon>Chiloscyllium</taxon>
    </lineage>
</organism>
<feature type="region of interest" description="Disordered" evidence="2">
    <location>
        <begin position="174"/>
        <end position="220"/>
    </location>
</feature>
<feature type="compositionally biased region" description="Polar residues" evidence="2">
    <location>
        <begin position="36"/>
        <end position="48"/>
    </location>
</feature>
<dbReference type="GO" id="GO:0005814">
    <property type="term" value="C:centriole"/>
    <property type="evidence" value="ECO:0007669"/>
    <property type="project" value="TreeGrafter"/>
</dbReference>
<reference evidence="4 5" key="1">
    <citation type="journal article" date="2018" name="Nat. Ecol. Evol.">
        <title>Shark genomes provide insights into elasmobranch evolution and the origin of vertebrates.</title>
        <authorList>
            <person name="Hara Y"/>
            <person name="Yamaguchi K"/>
            <person name="Onimaru K"/>
            <person name="Kadota M"/>
            <person name="Koyanagi M"/>
            <person name="Keeley SD"/>
            <person name="Tatsumi K"/>
            <person name="Tanaka K"/>
            <person name="Motone F"/>
            <person name="Kageyama Y"/>
            <person name="Nozu R"/>
            <person name="Adachi N"/>
            <person name="Nishimura O"/>
            <person name="Nakagawa R"/>
            <person name="Tanegashima C"/>
            <person name="Kiyatake I"/>
            <person name="Matsumoto R"/>
            <person name="Murakumo K"/>
            <person name="Nishida K"/>
            <person name="Terakita A"/>
            <person name="Kuratani S"/>
            <person name="Sato K"/>
            <person name="Hyodo S Kuraku.S."/>
        </authorList>
    </citation>
    <scope>NUCLEOTIDE SEQUENCE [LARGE SCALE GENOMIC DNA]</scope>
</reference>